<reference evidence="8" key="2">
    <citation type="submission" date="2021-08" db="EMBL/GenBank/DDBJ databases">
        <authorList>
            <person name="Dalcin Martins P."/>
        </authorList>
    </citation>
    <scope>NUCLEOTIDE SEQUENCE</scope>
    <source>
        <strain evidence="8">MAG_39</strain>
    </source>
</reference>
<feature type="binding site" evidence="5">
    <location>
        <position position="320"/>
    </location>
    <ligand>
        <name>substrate</name>
    </ligand>
</feature>
<dbReference type="EC" id="4.2.1.2" evidence="5"/>
<reference evidence="8" key="1">
    <citation type="journal article" date="2021" name="bioRxiv">
        <title>Unraveling nitrogen, sulfur and carbon metabolic pathways and microbial community transcriptional responses to substrate deprivation and toxicity stresses in a bioreactor mimicking anoxic brackish coastal sediment conditions.</title>
        <authorList>
            <person name="Martins P.D."/>
            <person name="Echeveste M.J."/>
            <person name="Arshad A."/>
            <person name="Kurth J."/>
            <person name="Ouboter H."/>
            <person name="Jetten M.S.M."/>
            <person name="Welte C.U."/>
        </authorList>
    </citation>
    <scope>NUCLEOTIDE SEQUENCE</scope>
    <source>
        <strain evidence="8">MAG_39</strain>
    </source>
</reference>
<dbReference type="PROSITE" id="PS00163">
    <property type="entry name" value="FUMARATE_LYASES"/>
    <property type="match status" value="1"/>
</dbReference>
<sequence length="461" mass="50164">MPDEFRIERDSIGEVRVPAEAYWGAQSQRAIENFSVSDLRFPSVFIHSLALIKYAAAIVNADLGLLEAGLSSAIVRACSEIMEEKHANQFPLGIYQTGSGTSTNMNVNEVAATRANEILTGKKSTTSPVHPNDHVNKGQSSNDVIPSCIRIAAYREARDRLLPSLRHLHETVVRKQHEYKEVVKTGRTHLMDAVPVTFGQEMSGWATQLLLGIERIEGVLPRLAKLPLGGTAVGTGVNTHPEFGDRVIRRIGEITGFPFVRTENPFEAQASMDIAAELSGQLKTVAVGLMKIANDMRLMNSGPYAGLAEILLPALQPGSSIMPGKVNPVIPEAVRMVCARVMGNDTTITVSCLSGELELNTMLPVIGYSLLESVEILSSVARIFADKAVAGMRVNTERIRAQLDRNPLIATALAPVLGYEKTAEIVKKAIAEDRRIRDVVLDTGLLSEKEIDALLDVRKMV</sequence>
<dbReference type="GO" id="GO:0006099">
    <property type="term" value="P:tricarboxylic acid cycle"/>
    <property type="evidence" value="ECO:0007669"/>
    <property type="project" value="UniProtKB-UniRule"/>
</dbReference>
<comment type="pathway">
    <text evidence="5">Carbohydrate metabolism; tricarboxylic acid cycle; (S)-malate from fumarate: step 1/1.</text>
</comment>
<dbReference type="InterPro" id="IPR018951">
    <property type="entry name" value="Fumarase_C_C"/>
</dbReference>
<feature type="domain" description="Fumarate lyase N-terminal" evidence="6">
    <location>
        <begin position="13"/>
        <end position="343"/>
    </location>
</feature>
<dbReference type="GO" id="GO:0006106">
    <property type="term" value="P:fumarate metabolic process"/>
    <property type="evidence" value="ECO:0007669"/>
    <property type="project" value="InterPro"/>
</dbReference>
<dbReference type="CDD" id="cd01362">
    <property type="entry name" value="Fumarase_classII"/>
    <property type="match status" value="1"/>
</dbReference>
<dbReference type="PRINTS" id="PR00149">
    <property type="entry name" value="FUMRATELYASE"/>
</dbReference>
<dbReference type="InterPro" id="IPR020557">
    <property type="entry name" value="Fumarate_lyase_CS"/>
</dbReference>
<dbReference type="PANTHER" id="PTHR11444">
    <property type="entry name" value="ASPARTATEAMMONIA/ARGININOSUCCINATE/ADENYLOSUCCINATE LYASE"/>
    <property type="match status" value="1"/>
</dbReference>
<feature type="binding site" evidence="5">
    <location>
        <begin position="325"/>
        <end position="327"/>
    </location>
    <ligand>
        <name>substrate</name>
    </ligand>
</feature>
<dbReference type="Gene3D" id="1.10.275.10">
    <property type="entry name" value="Fumarase/aspartase (N-terminal domain)"/>
    <property type="match status" value="1"/>
</dbReference>
<feature type="active site" evidence="5">
    <location>
        <position position="319"/>
    </location>
</feature>
<evidence type="ECO:0000313" key="9">
    <source>
        <dbReference type="Proteomes" id="UP000705867"/>
    </source>
</evidence>
<name>A0A953LZY7_9BACT</name>
<comment type="similarity">
    <text evidence="1 5">Belongs to the class-II fumarase/aspartase family. Fumarase subfamily.</text>
</comment>
<dbReference type="HAMAP" id="MF_00743">
    <property type="entry name" value="FumaraseC"/>
    <property type="match status" value="1"/>
</dbReference>
<comment type="caution">
    <text evidence="8">The sequence shown here is derived from an EMBL/GenBank/DDBJ whole genome shotgun (WGS) entry which is preliminary data.</text>
</comment>
<comment type="function">
    <text evidence="5">Involved in the TCA cycle. Catalyzes the stereospecific interconversion of fumarate to L-malate.</text>
</comment>
<evidence type="ECO:0000256" key="2">
    <source>
        <dbReference type="ARBA" id="ARBA00022490"/>
    </source>
</evidence>
<dbReference type="InterPro" id="IPR005677">
    <property type="entry name" value="Fum_hydII"/>
</dbReference>
<gene>
    <name evidence="5" type="primary">fumC</name>
    <name evidence="8" type="ORF">K8I29_08330</name>
</gene>
<dbReference type="PRINTS" id="PR00145">
    <property type="entry name" value="ARGSUCLYASE"/>
</dbReference>
<feature type="binding site" evidence="5">
    <location>
        <begin position="140"/>
        <end position="142"/>
    </location>
    <ligand>
        <name>substrate</name>
    </ligand>
</feature>
<dbReference type="AlphaFoldDB" id="A0A953LZY7"/>
<dbReference type="Proteomes" id="UP000705867">
    <property type="component" value="Unassembled WGS sequence"/>
</dbReference>
<feature type="active site" description="Proton donor/acceptor" evidence="5">
    <location>
        <position position="189"/>
    </location>
</feature>
<feature type="domain" description="Fumarase C C-terminal" evidence="7">
    <location>
        <begin position="409"/>
        <end position="461"/>
    </location>
</feature>
<dbReference type="Pfam" id="PF10415">
    <property type="entry name" value="FumaraseC_C"/>
    <property type="match status" value="1"/>
</dbReference>
<dbReference type="GO" id="GO:0005737">
    <property type="term" value="C:cytoplasm"/>
    <property type="evidence" value="ECO:0007669"/>
    <property type="project" value="UniProtKB-SubCell"/>
</dbReference>
<dbReference type="PANTHER" id="PTHR11444:SF22">
    <property type="entry name" value="FUMARATE HYDRATASE CLASS II"/>
    <property type="match status" value="1"/>
</dbReference>
<dbReference type="Gene3D" id="1.20.200.10">
    <property type="entry name" value="Fumarase/aspartase (Central domain)"/>
    <property type="match status" value="1"/>
</dbReference>
<dbReference type="Pfam" id="PF00206">
    <property type="entry name" value="Lyase_1"/>
    <property type="match status" value="1"/>
</dbReference>
<feature type="site" description="Important for catalytic activity" evidence="5">
    <location>
        <position position="332"/>
    </location>
</feature>
<accession>A0A953LZY7</accession>
<evidence type="ECO:0000256" key="4">
    <source>
        <dbReference type="ARBA" id="ARBA00023239"/>
    </source>
</evidence>
<evidence type="ECO:0000259" key="6">
    <source>
        <dbReference type="Pfam" id="PF00206"/>
    </source>
</evidence>
<organism evidence="8 9">
    <name type="scientific">Candidatus Nitrobium versatile</name>
    <dbReference type="NCBI Taxonomy" id="2884831"/>
    <lineage>
        <taxon>Bacteria</taxon>
        <taxon>Pseudomonadati</taxon>
        <taxon>Nitrospirota</taxon>
        <taxon>Nitrospiria</taxon>
        <taxon>Nitrospirales</taxon>
        <taxon>Nitrospiraceae</taxon>
        <taxon>Candidatus Nitrobium</taxon>
    </lineage>
</organism>
<dbReference type="FunFam" id="1.10.275.10:FF:000001">
    <property type="entry name" value="Fumarate hydratase, mitochondrial"/>
    <property type="match status" value="1"/>
</dbReference>
<dbReference type="InterPro" id="IPR000362">
    <property type="entry name" value="Fumarate_lyase_fam"/>
</dbReference>
<keyword evidence="4 5" id="KW-0456">Lyase</keyword>
<dbReference type="FunFam" id="1.20.200.10:FF:000001">
    <property type="entry name" value="Fumarate hydratase, mitochondrial"/>
    <property type="match status" value="1"/>
</dbReference>
<comment type="miscellaneous">
    <text evidence="5">There are 2 substrate-binding sites: the catalytic A site, and the non-catalytic B site that may play a role in the transfer of substrate or product between the active site and the solvent. Alternatively, the B site may bind allosteric effectors.</text>
</comment>
<dbReference type="GO" id="GO:0004333">
    <property type="term" value="F:fumarate hydratase activity"/>
    <property type="evidence" value="ECO:0007669"/>
    <property type="project" value="UniProtKB-UniRule"/>
</dbReference>
<evidence type="ECO:0000256" key="5">
    <source>
        <dbReference type="HAMAP-Rule" id="MF_00743"/>
    </source>
</evidence>
<feature type="binding site" evidence="5">
    <location>
        <position position="188"/>
    </location>
    <ligand>
        <name>substrate</name>
    </ligand>
</feature>
<dbReference type="NCBIfam" id="NF008909">
    <property type="entry name" value="PRK12273.1"/>
    <property type="match status" value="1"/>
</dbReference>
<dbReference type="InterPro" id="IPR008948">
    <property type="entry name" value="L-Aspartase-like"/>
</dbReference>
<dbReference type="InterPro" id="IPR022761">
    <property type="entry name" value="Fumarate_lyase_N"/>
</dbReference>
<proteinExistence type="inferred from homology"/>
<evidence type="ECO:0000256" key="1">
    <source>
        <dbReference type="ARBA" id="ARBA00009084"/>
    </source>
</evidence>
<dbReference type="InterPro" id="IPR024083">
    <property type="entry name" value="Fumarase/histidase_N"/>
</dbReference>
<keyword evidence="3 5" id="KW-0816">Tricarboxylic acid cycle</keyword>
<evidence type="ECO:0000259" key="7">
    <source>
        <dbReference type="Pfam" id="PF10415"/>
    </source>
</evidence>
<dbReference type="EMBL" id="JAIOIV010000070">
    <property type="protein sequence ID" value="MBZ0156199.1"/>
    <property type="molecule type" value="Genomic_DNA"/>
</dbReference>
<keyword evidence="2 5" id="KW-0963">Cytoplasm</keyword>
<evidence type="ECO:0000313" key="8">
    <source>
        <dbReference type="EMBL" id="MBZ0156199.1"/>
    </source>
</evidence>
<protein>
    <recommendedName>
        <fullName evidence="5">Fumarate hydratase class II</fullName>
        <shortName evidence="5">Fumarase C</shortName>
        <ecNumber evidence="5">4.2.1.2</ecNumber>
    </recommendedName>
    <alternativeName>
        <fullName evidence="5">Aerobic fumarase</fullName>
    </alternativeName>
    <alternativeName>
        <fullName evidence="5">Iron-independent fumarase</fullName>
    </alternativeName>
</protein>
<dbReference type="Gene3D" id="1.10.40.30">
    <property type="entry name" value="Fumarase/aspartase (C-terminal domain)"/>
    <property type="match status" value="1"/>
</dbReference>
<comment type="subcellular location">
    <subcellularLocation>
        <location evidence="5">Cytoplasm</location>
    </subcellularLocation>
</comment>
<comment type="catalytic activity">
    <reaction evidence="5">
        <text>(S)-malate = fumarate + H2O</text>
        <dbReference type="Rhea" id="RHEA:12460"/>
        <dbReference type="ChEBI" id="CHEBI:15377"/>
        <dbReference type="ChEBI" id="CHEBI:15589"/>
        <dbReference type="ChEBI" id="CHEBI:29806"/>
        <dbReference type="EC" id="4.2.1.2"/>
    </reaction>
</comment>
<comment type="subunit">
    <text evidence="5">Homotetramer.</text>
</comment>
<evidence type="ECO:0000256" key="3">
    <source>
        <dbReference type="ARBA" id="ARBA00022532"/>
    </source>
</evidence>
<feature type="binding site" evidence="5">
    <location>
        <begin position="99"/>
        <end position="101"/>
    </location>
    <ligand>
        <name>substrate</name>
    </ligand>
</feature>
<feature type="binding site" description="in site B" evidence="5">
    <location>
        <begin position="130"/>
        <end position="133"/>
    </location>
    <ligand>
        <name>substrate</name>
    </ligand>
</feature>
<dbReference type="SUPFAM" id="SSF48557">
    <property type="entry name" value="L-aspartase-like"/>
    <property type="match status" value="1"/>
</dbReference>